<dbReference type="GO" id="GO:0034446">
    <property type="term" value="P:substrate adhesion-dependent cell spreading"/>
    <property type="evidence" value="ECO:0007669"/>
    <property type="project" value="TreeGrafter"/>
</dbReference>
<dbReference type="SMART" id="SM00136">
    <property type="entry name" value="LamNT"/>
    <property type="match status" value="1"/>
</dbReference>
<feature type="region of interest" description="Disordered" evidence="3">
    <location>
        <begin position="427"/>
        <end position="489"/>
    </location>
</feature>
<dbReference type="AlphaFoldDB" id="A0AAD8ZME6"/>
<feature type="region of interest" description="Disordered" evidence="3">
    <location>
        <begin position="537"/>
        <end position="681"/>
    </location>
</feature>
<dbReference type="Proteomes" id="UP001239994">
    <property type="component" value="Unassembled WGS sequence"/>
</dbReference>
<evidence type="ECO:0000259" key="4">
    <source>
        <dbReference type="PROSITE" id="PS51117"/>
    </source>
</evidence>
<proteinExistence type="predicted"/>
<dbReference type="InterPro" id="IPR050440">
    <property type="entry name" value="Laminin/Netrin_ECM"/>
</dbReference>
<feature type="non-terminal residue" evidence="5">
    <location>
        <position position="1030"/>
    </location>
</feature>
<dbReference type="GO" id="GO:0009887">
    <property type="term" value="P:animal organ morphogenesis"/>
    <property type="evidence" value="ECO:0007669"/>
    <property type="project" value="TreeGrafter"/>
</dbReference>
<feature type="compositionally biased region" description="Polar residues" evidence="3">
    <location>
        <begin position="578"/>
        <end position="608"/>
    </location>
</feature>
<sequence length="1030" mass="110764">NLDLVLDSNTIPESGTAKVRARPTVKHVSLYGDSIVGFAVPTPKVPVLPPVSEPQSKHTGSTERLFNGGLIAVSDPEEGEILIPPPPSVAPPPPPPQFIPPSPQYIPAPQEFVREPDPSVDLARLHPPSMPAPKPPSQIGSIASEELHLASLKPPPMVPPKPPSDTPNLKDSIPINNNINTTQNIPPLPPGEKPQFSFPKTQKTPPPKPVRLYTASSLELLQAGPAPPAPTPSATLASSFNPQTPAKLYNVPKTTVLHSQSDSEAKTQHILLLEDSSGKPVGVHVNGKNPPSVKDLNPAQSLGPPTKPMRCNSSGLQLEQDLQVQREDLQETLPNQLPIQTKPNNHAPSKVRMLQEIPAPIKDSPKTEGSPSAQDIRQVKEQQASSGRTRYSPLLNRKLQVLRGHESSGVKEAAASPLALLKAAKERDKQRAVLSRQSSTQSSSSSESTNFSTQPSETRPNSCTVSSNAASFSTEQPKLAATTDPETKAQITQFSPIKPVMFPNPPPSISLLGIGPIKQGEPTLSASLPGQVKDHENVMGIPFIPPPPEFANSHEEDKGPTRTPTPEPPLKSVIPPVKSNSLTNGPSTFPKPASSTNPAPVTASPSTESKIKMPVQIKPKPPPTQAPVQPKIQPPPPPPVQPPTPPKIQPPTPPKIQPPGQTKTQTPALPPPRASPAVSASHATLLSILHKKMLEMDPKFLPTREADPSGDDWNSPLSDDDGVSSPPLKSATKPKSFPIQGQGLDMKELETKMAKKAQNTTAKAPARMKDFIHAAAQLLHTGGVPCYALFQPVSATVHMNAAVLRYSNCYTRVGCHKDGPVSQPPGLLVAAMSQTQQDCVRGACYPPIGDLLHGREQQLSASSTCGLIGTEVFCTPFEQWKMKCCPCDSRNPAARNAHTIQNVLSSAGPDRWWQSRKGVNPVSLLLDLQQLFQLDTLLLSFKGPRPSALLIERTADFGRTWQPALYMAIDCPSAYPKVAMTMPSDLGTTYCYTLPASSANPYQDQKIYFHPLQQYSKINYSDEYKIEGKP</sequence>
<feature type="compositionally biased region" description="Pro residues" evidence="3">
    <location>
        <begin position="153"/>
        <end position="165"/>
    </location>
</feature>
<feature type="region of interest" description="Disordered" evidence="3">
    <location>
        <begin position="278"/>
        <end position="299"/>
    </location>
</feature>
<feature type="compositionally biased region" description="Polar residues" evidence="3">
    <location>
        <begin position="457"/>
        <end position="476"/>
    </location>
</feature>
<organism evidence="5 6">
    <name type="scientific">Electrophorus voltai</name>
    <dbReference type="NCBI Taxonomy" id="2609070"/>
    <lineage>
        <taxon>Eukaryota</taxon>
        <taxon>Metazoa</taxon>
        <taxon>Chordata</taxon>
        <taxon>Craniata</taxon>
        <taxon>Vertebrata</taxon>
        <taxon>Euteleostomi</taxon>
        <taxon>Actinopterygii</taxon>
        <taxon>Neopterygii</taxon>
        <taxon>Teleostei</taxon>
        <taxon>Ostariophysi</taxon>
        <taxon>Gymnotiformes</taxon>
        <taxon>Gymnotoidei</taxon>
        <taxon>Gymnotidae</taxon>
        <taxon>Electrophorus</taxon>
    </lineage>
</organism>
<dbReference type="Gene3D" id="2.60.120.260">
    <property type="entry name" value="Galactose-binding domain-like"/>
    <property type="match status" value="1"/>
</dbReference>
<feature type="region of interest" description="Disordered" evidence="3">
    <location>
        <begin position="701"/>
        <end position="742"/>
    </location>
</feature>
<evidence type="ECO:0000313" key="5">
    <source>
        <dbReference type="EMBL" id="KAK1800120.1"/>
    </source>
</evidence>
<name>A0AAD8ZME6_9TELE</name>
<dbReference type="PANTHER" id="PTHR10574">
    <property type="entry name" value="NETRIN/LAMININ-RELATED"/>
    <property type="match status" value="1"/>
</dbReference>
<keyword evidence="1" id="KW-1015">Disulfide bond</keyword>
<feature type="compositionally biased region" description="Polar residues" evidence="3">
    <location>
        <begin position="367"/>
        <end position="389"/>
    </location>
</feature>
<feature type="region of interest" description="Disordered" evidence="3">
    <location>
        <begin position="152"/>
        <end position="210"/>
    </location>
</feature>
<dbReference type="FunFam" id="2.60.120.260:FF:000073">
    <property type="entry name" value="Laminin subunit beta 3"/>
    <property type="match status" value="1"/>
</dbReference>
<keyword evidence="2" id="KW-0424">Laminin EGF-like domain</keyword>
<feature type="compositionally biased region" description="Low complexity" evidence="3">
    <location>
        <begin position="173"/>
        <end position="185"/>
    </location>
</feature>
<evidence type="ECO:0000313" key="6">
    <source>
        <dbReference type="Proteomes" id="UP001239994"/>
    </source>
</evidence>
<feature type="compositionally biased region" description="Low complexity" evidence="3">
    <location>
        <begin position="658"/>
        <end position="667"/>
    </location>
</feature>
<protein>
    <recommendedName>
        <fullName evidence="4">Laminin N-terminal domain-containing protein</fullName>
    </recommendedName>
</protein>
<dbReference type="PANTHER" id="PTHR10574:SF268">
    <property type="entry name" value="LAMININ SUBUNIT BETA-3"/>
    <property type="match status" value="1"/>
</dbReference>
<feature type="compositionally biased region" description="Low complexity" evidence="3">
    <location>
        <begin position="435"/>
        <end position="456"/>
    </location>
</feature>
<feature type="region of interest" description="Disordered" evidence="3">
    <location>
        <begin position="119"/>
        <end position="139"/>
    </location>
</feature>
<gene>
    <name evidence="5" type="ORF">P4O66_006606</name>
</gene>
<dbReference type="GO" id="GO:0009888">
    <property type="term" value="P:tissue development"/>
    <property type="evidence" value="ECO:0007669"/>
    <property type="project" value="TreeGrafter"/>
</dbReference>
<dbReference type="GO" id="GO:0016477">
    <property type="term" value="P:cell migration"/>
    <property type="evidence" value="ECO:0007669"/>
    <property type="project" value="TreeGrafter"/>
</dbReference>
<dbReference type="PROSITE" id="PS51117">
    <property type="entry name" value="LAMININ_NTER"/>
    <property type="match status" value="1"/>
</dbReference>
<dbReference type="GO" id="GO:0007411">
    <property type="term" value="P:axon guidance"/>
    <property type="evidence" value="ECO:0007669"/>
    <property type="project" value="TreeGrafter"/>
</dbReference>
<reference evidence="5" key="1">
    <citation type="submission" date="2023-03" db="EMBL/GenBank/DDBJ databases">
        <title>Electrophorus voltai genome.</title>
        <authorList>
            <person name="Bian C."/>
        </authorList>
    </citation>
    <scope>NUCLEOTIDE SEQUENCE</scope>
    <source>
        <strain evidence="5">CB-2022</strain>
        <tissue evidence="5">Muscle</tissue>
    </source>
</reference>
<dbReference type="InterPro" id="IPR008211">
    <property type="entry name" value="Laminin_N"/>
</dbReference>
<evidence type="ECO:0000256" key="1">
    <source>
        <dbReference type="ARBA" id="ARBA00023157"/>
    </source>
</evidence>
<accession>A0AAD8ZME6</accession>
<dbReference type="EMBL" id="JAROKS010000011">
    <property type="protein sequence ID" value="KAK1800120.1"/>
    <property type="molecule type" value="Genomic_DNA"/>
</dbReference>
<evidence type="ECO:0000256" key="3">
    <source>
        <dbReference type="SAM" id="MobiDB-lite"/>
    </source>
</evidence>
<feature type="compositionally biased region" description="Pro residues" evidence="3">
    <location>
        <begin position="632"/>
        <end position="657"/>
    </location>
</feature>
<feature type="region of interest" description="Disordered" evidence="3">
    <location>
        <begin position="361"/>
        <end position="392"/>
    </location>
</feature>
<comment type="caution">
    <text evidence="5">The sequence shown here is derived from an EMBL/GenBank/DDBJ whole genome shotgun (WGS) entry which is preliminary data.</text>
</comment>
<dbReference type="GO" id="GO:0070831">
    <property type="term" value="P:basement membrane assembly"/>
    <property type="evidence" value="ECO:0007669"/>
    <property type="project" value="TreeGrafter"/>
</dbReference>
<keyword evidence="6" id="KW-1185">Reference proteome</keyword>
<evidence type="ECO:0000256" key="2">
    <source>
        <dbReference type="ARBA" id="ARBA00023292"/>
    </source>
</evidence>
<dbReference type="GO" id="GO:0043256">
    <property type="term" value="C:laminin complex"/>
    <property type="evidence" value="ECO:0007669"/>
    <property type="project" value="TreeGrafter"/>
</dbReference>
<feature type="domain" description="Laminin N-terminal" evidence="4">
    <location>
        <begin position="840"/>
        <end position="1030"/>
    </location>
</feature>
<dbReference type="Pfam" id="PF00055">
    <property type="entry name" value="Laminin_N"/>
    <property type="match status" value="1"/>
</dbReference>